<dbReference type="EMBL" id="QJPH01000143">
    <property type="protein sequence ID" value="PZN84821.1"/>
    <property type="molecule type" value="Genomic_DNA"/>
</dbReference>
<name>A0A2W4RLN3_9GAMM</name>
<dbReference type="AlphaFoldDB" id="A0A2W4RLN3"/>
<sequence>MAVSVLGFGLMAGCGEDGSYSSSSASKMEARISGKISNKNGPIEQGSLDVRDKSGNVVHTTHFTNAHYTITVPAGTTYPIVISAHPPAEALLSDPVKAVVTSPIADVMDVSAVTTDVVDGAIALGGLTEQNITKASGVAINMRQKEGVSAGAGGSGGGPGNSGGGAGAGGHGGHNMDAMRKPGTESEPEKQ</sequence>
<feature type="compositionally biased region" description="Gly residues" evidence="1">
    <location>
        <begin position="150"/>
        <end position="173"/>
    </location>
</feature>
<evidence type="ECO:0000313" key="2">
    <source>
        <dbReference type="EMBL" id="PZN84821.1"/>
    </source>
</evidence>
<comment type="caution">
    <text evidence="2">The sequence shown here is derived from an EMBL/GenBank/DDBJ whole genome shotgun (WGS) entry which is preliminary data.</text>
</comment>
<proteinExistence type="predicted"/>
<accession>A0A2W4RLN3</accession>
<feature type="region of interest" description="Disordered" evidence="1">
    <location>
        <begin position="148"/>
        <end position="191"/>
    </location>
</feature>
<protein>
    <submittedName>
        <fullName evidence="2">Uncharacterized protein</fullName>
    </submittedName>
</protein>
<gene>
    <name evidence="2" type="ORF">DM484_02360</name>
</gene>
<reference evidence="2 3" key="1">
    <citation type="journal article" date="2018" name="Aquat. Microb. Ecol.">
        <title>Gammaproteobacterial methanotrophs dominate.</title>
        <authorList>
            <person name="Rissanen A.J."/>
            <person name="Saarenheimo J."/>
            <person name="Tiirola M."/>
            <person name="Peura S."/>
            <person name="Aalto S.L."/>
            <person name="Karvinen A."/>
            <person name="Nykanen H."/>
        </authorList>
    </citation>
    <scope>NUCLEOTIDE SEQUENCE [LARGE SCALE GENOMIC DNA]</scope>
    <source>
        <strain evidence="2">AMbin10</strain>
    </source>
</reference>
<feature type="compositionally biased region" description="Basic and acidic residues" evidence="1">
    <location>
        <begin position="177"/>
        <end position="191"/>
    </location>
</feature>
<dbReference type="Proteomes" id="UP000249396">
    <property type="component" value="Unassembled WGS sequence"/>
</dbReference>
<evidence type="ECO:0000256" key="1">
    <source>
        <dbReference type="SAM" id="MobiDB-lite"/>
    </source>
</evidence>
<organism evidence="2 3">
    <name type="scientific">Candidatus Methylumidiphilus alinenensis</name>
    <dbReference type="NCBI Taxonomy" id="2202197"/>
    <lineage>
        <taxon>Bacteria</taxon>
        <taxon>Pseudomonadati</taxon>
        <taxon>Pseudomonadota</taxon>
        <taxon>Gammaproteobacteria</taxon>
        <taxon>Methylococcales</taxon>
        <taxon>Candidatus Methylumidiphilus</taxon>
    </lineage>
</organism>
<evidence type="ECO:0000313" key="3">
    <source>
        <dbReference type="Proteomes" id="UP000249396"/>
    </source>
</evidence>